<gene>
    <name evidence="1" type="ORF">M8818_000467</name>
</gene>
<name>A0ACC3SP51_9PEZI</name>
<comment type="caution">
    <text evidence="1">The sequence shown here is derived from an EMBL/GenBank/DDBJ whole genome shotgun (WGS) entry which is preliminary data.</text>
</comment>
<accession>A0ACC3SP51</accession>
<proteinExistence type="predicted"/>
<keyword evidence="2" id="KW-1185">Reference proteome</keyword>
<evidence type="ECO:0000313" key="2">
    <source>
        <dbReference type="Proteomes" id="UP001320706"/>
    </source>
</evidence>
<dbReference type="EMBL" id="JAMKPW020000002">
    <property type="protein sequence ID" value="KAK8220051.1"/>
    <property type="molecule type" value="Genomic_DNA"/>
</dbReference>
<evidence type="ECO:0000313" key="1">
    <source>
        <dbReference type="EMBL" id="KAK8220051.1"/>
    </source>
</evidence>
<organism evidence="1 2">
    <name type="scientific">Zalaria obscura</name>
    <dbReference type="NCBI Taxonomy" id="2024903"/>
    <lineage>
        <taxon>Eukaryota</taxon>
        <taxon>Fungi</taxon>
        <taxon>Dikarya</taxon>
        <taxon>Ascomycota</taxon>
        <taxon>Pezizomycotina</taxon>
        <taxon>Dothideomycetes</taxon>
        <taxon>Dothideomycetidae</taxon>
        <taxon>Dothideales</taxon>
        <taxon>Zalariaceae</taxon>
        <taxon>Zalaria</taxon>
    </lineage>
</organism>
<protein>
    <submittedName>
        <fullName evidence="1">Uncharacterized protein</fullName>
    </submittedName>
</protein>
<reference evidence="1" key="1">
    <citation type="submission" date="2024-02" db="EMBL/GenBank/DDBJ databases">
        <title>Metagenome Assembled Genome of Zalaria obscura JY119.</title>
        <authorList>
            <person name="Vighnesh L."/>
            <person name="Jagadeeshwari U."/>
            <person name="Venkata Ramana C."/>
            <person name="Sasikala C."/>
        </authorList>
    </citation>
    <scope>NUCLEOTIDE SEQUENCE</scope>
    <source>
        <strain evidence="1">JY119</strain>
    </source>
</reference>
<dbReference type="Proteomes" id="UP001320706">
    <property type="component" value="Unassembled WGS sequence"/>
</dbReference>
<sequence length="101" mass="10822">MEKIATGPSVWAALAICDALTAISRGSGAGEQRCRWSMDNFQTLGNTARVIEMKCLAVLAERGGIRTDWLCGPRTPNSAQAVNSTVMDAKFGEDVFNDALD</sequence>